<dbReference type="SMART" id="SM00575">
    <property type="entry name" value="ZnF_PMZ"/>
    <property type="match status" value="1"/>
</dbReference>
<keyword evidence="8" id="KW-1185">Reference proteome</keyword>
<dbReference type="InterPro" id="IPR007527">
    <property type="entry name" value="Znf_SWIM"/>
</dbReference>
<keyword evidence="3" id="KW-0862">Zinc</keyword>
<dbReference type="InterPro" id="IPR006564">
    <property type="entry name" value="Znf_PMZ"/>
</dbReference>
<evidence type="ECO:0000256" key="1">
    <source>
        <dbReference type="ARBA" id="ARBA00022723"/>
    </source>
</evidence>
<dbReference type="EMBL" id="JAUHHV010000002">
    <property type="protein sequence ID" value="KAK1431716.1"/>
    <property type="molecule type" value="Genomic_DNA"/>
</dbReference>
<keyword evidence="2 4" id="KW-0863">Zinc-finger</keyword>
<organism evidence="7 8">
    <name type="scientific">Tagetes erecta</name>
    <name type="common">African marigold</name>
    <dbReference type="NCBI Taxonomy" id="13708"/>
    <lineage>
        <taxon>Eukaryota</taxon>
        <taxon>Viridiplantae</taxon>
        <taxon>Streptophyta</taxon>
        <taxon>Embryophyta</taxon>
        <taxon>Tracheophyta</taxon>
        <taxon>Spermatophyta</taxon>
        <taxon>Magnoliopsida</taxon>
        <taxon>eudicotyledons</taxon>
        <taxon>Gunneridae</taxon>
        <taxon>Pentapetalae</taxon>
        <taxon>asterids</taxon>
        <taxon>campanulids</taxon>
        <taxon>Asterales</taxon>
        <taxon>Asteraceae</taxon>
        <taxon>Asteroideae</taxon>
        <taxon>Heliantheae alliance</taxon>
        <taxon>Tageteae</taxon>
        <taxon>Tagetes</taxon>
    </lineage>
</organism>
<feature type="region of interest" description="Disordered" evidence="5">
    <location>
        <begin position="313"/>
        <end position="348"/>
    </location>
</feature>
<sequence>MTTFINTNEEEVDMGDHDMFNNEDEHDTENEYESSSDNDNQAIENMTGVKINFNNPNYIVPDAENEDHASRFYENMVYVNVEGEDDDDAKACEGLDNAINMDDIDINIENDSSVSALRKVIRKMSKKNNNSNEPNNPFYIGLMIESKEKITEILKSFALKARRDLYIKKYQGTFRYEVIRPWADQKVVDVDKKTCSCRKWDLTGMPCKHDVAMIWNMSKNDMRVGIPEKWVDEVYWLETCKKAYMCTLDPINGPDLRHPSSCPTRLLVPKHHKKIGRPKNMRKRIVEEAQERFAKGGKMTKLGHPSTCGICGDPSHNRRRCTGHGRDPVETQTLTQNTHSAPVASQDA</sequence>
<dbReference type="GO" id="GO:0008270">
    <property type="term" value="F:zinc ion binding"/>
    <property type="evidence" value="ECO:0007669"/>
    <property type="project" value="UniProtKB-KW"/>
</dbReference>
<evidence type="ECO:0000256" key="5">
    <source>
        <dbReference type="SAM" id="MobiDB-lite"/>
    </source>
</evidence>
<gene>
    <name evidence="7" type="ORF">QVD17_08284</name>
</gene>
<proteinExistence type="predicted"/>
<evidence type="ECO:0000256" key="3">
    <source>
        <dbReference type="ARBA" id="ARBA00022833"/>
    </source>
</evidence>
<dbReference type="Pfam" id="PF04434">
    <property type="entry name" value="SWIM"/>
    <property type="match status" value="1"/>
</dbReference>
<dbReference type="PANTHER" id="PTHR31973:SF190">
    <property type="entry name" value="MULE TRANSPOSASE DOMAIN-CONTAINING PROTEIN"/>
    <property type="match status" value="1"/>
</dbReference>
<accession>A0AAD8P4J8</accession>
<dbReference type="Proteomes" id="UP001229421">
    <property type="component" value="Unassembled WGS sequence"/>
</dbReference>
<reference evidence="7" key="1">
    <citation type="journal article" date="2023" name="bioRxiv">
        <title>Improved chromosome-level genome assembly for marigold (Tagetes erecta).</title>
        <authorList>
            <person name="Jiang F."/>
            <person name="Yuan L."/>
            <person name="Wang S."/>
            <person name="Wang H."/>
            <person name="Xu D."/>
            <person name="Wang A."/>
            <person name="Fan W."/>
        </authorList>
    </citation>
    <scope>NUCLEOTIDE SEQUENCE</scope>
    <source>
        <strain evidence="7">WSJ</strain>
        <tissue evidence="7">Leaf</tissue>
    </source>
</reference>
<feature type="domain" description="SWIM-type" evidence="6">
    <location>
        <begin position="186"/>
        <end position="218"/>
    </location>
</feature>
<comment type="caution">
    <text evidence="7">The sequence shown here is derived from an EMBL/GenBank/DDBJ whole genome shotgun (WGS) entry which is preliminary data.</text>
</comment>
<dbReference type="AlphaFoldDB" id="A0AAD8P4J8"/>
<dbReference type="PROSITE" id="PS50966">
    <property type="entry name" value="ZF_SWIM"/>
    <property type="match status" value="1"/>
</dbReference>
<evidence type="ECO:0000313" key="7">
    <source>
        <dbReference type="EMBL" id="KAK1431716.1"/>
    </source>
</evidence>
<evidence type="ECO:0000256" key="2">
    <source>
        <dbReference type="ARBA" id="ARBA00022771"/>
    </source>
</evidence>
<feature type="region of interest" description="Disordered" evidence="5">
    <location>
        <begin position="1"/>
        <end position="40"/>
    </location>
</feature>
<evidence type="ECO:0000259" key="6">
    <source>
        <dbReference type="PROSITE" id="PS50966"/>
    </source>
</evidence>
<feature type="compositionally biased region" description="Acidic residues" evidence="5">
    <location>
        <begin position="21"/>
        <end position="36"/>
    </location>
</feature>
<keyword evidence="1" id="KW-0479">Metal-binding</keyword>
<evidence type="ECO:0000313" key="8">
    <source>
        <dbReference type="Proteomes" id="UP001229421"/>
    </source>
</evidence>
<dbReference type="PANTHER" id="PTHR31973">
    <property type="entry name" value="POLYPROTEIN, PUTATIVE-RELATED"/>
    <property type="match status" value="1"/>
</dbReference>
<feature type="compositionally biased region" description="Polar residues" evidence="5">
    <location>
        <begin position="330"/>
        <end position="340"/>
    </location>
</feature>
<protein>
    <recommendedName>
        <fullName evidence="6">SWIM-type domain-containing protein</fullName>
    </recommendedName>
</protein>
<evidence type="ECO:0000256" key="4">
    <source>
        <dbReference type="PROSITE-ProRule" id="PRU00325"/>
    </source>
</evidence>
<name>A0AAD8P4J8_TARER</name>